<evidence type="ECO:0000313" key="15">
    <source>
        <dbReference type="Proteomes" id="UP000063229"/>
    </source>
</evidence>
<organism evidence="14 15">
    <name type="scientific">Pseudomonas agarici</name>
    <dbReference type="NCBI Taxonomy" id="46677"/>
    <lineage>
        <taxon>Bacteria</taxon>
        <taxon>Pseudomonadati</taxon>
        <taxon>Pseudomonadota</taxon>
        <taxon>Gammaproteobacteria</taxon>
        <taxon>Pseudomonadales</taxon>
        <taxon>Pseudomonadaceae</taxon>
        <taxon>Pseudomonas</taxon>
    </lineage>
</organism>
<evidence type="ECO:0000256" key="4">
    <source>
        <dbReference type="ARBA" id="ARBA00022448"/>
    </source>
</evidence>
<keyword evidence="10" id="KW-0998">Cell outer membrane</keyword>
<dbReference type="GO" id="GO:0009986">
    <property type="term" value="C:cell surface"/>
    <property type="evidence" value="ECO:0007669"/>
    <property type="project" value="UniProtKB-SubCell"/>
</dbReference>
<keyword evidence="4" id="KW-0813">Transport</keyword>
<keyword evidence="6" id="KW-0812">Transmembrane</keyword>
<keyword evidence="15" id="KW-1185">Reference proteome</keyword>
<dbReference type="InterPro" id="IPR045584">
    <property type="entry name" value="Pilin-like"/>
</dbReference>
<dbReference type="Gene3D" id="1.20.5.2280">
    <property type="match status" value="1"/>
</dbReference>
<gene>
    <name evidence="14" type="ORF">AWM79_06265</name>
</gene>
<reference evidence="14 15" key="1">
    <citation type="submission" date="2016-01" db="EMBL/GenBank/DDBJ databases">
        <authorList>
            <person name="McClelland M."/>
            <person name="Jain A."/>
            <person name="Saraogi P."/>
            <person name="Mendelson R."/>
            <person name="Westerman R."/>
            <person name="SanMiguel P."/>
            <person name="Csonka L."/>
        </authorList>
    </citation>
    <scope>NUCLEOTIDE SEQUENCE [LARGE SCALE GENOMIC DNA]</scope>
    <source>
        <strain evidence="14 15">NCPPB 2472</strain>
    </source>
</reference>
<dbReference type="SUPFAM" id="SSF101967">
    <property type="entry name" value="Adhesin YadA, collagen-binding domain"/>
    <property type="match status" value="5"/>
</dbReference>
<dbReference type="RefSeq" id="WP_017133831.1">
    <property type="nucleotide sequence ID" value="NZ_CP014135.1"/>
</dbReference>
<evidence type="ECO:0000256" key="6">
    <source>
        <dbReference type="ARBA" id="ARBA00022692"/>
    </source>
</evidence>
<evidence type="ECO:0000313" key="14">
    <source>
        <dbReference type="EMBL" id="AMB84934.1"/>
    </source>
</evidence>
<dbReference type="Proteomes" id="UP000063229">
    <property type="component" value="Chromosome"/>
</dbReference>
<feature type="domain" description="Trimeric autotransporter adhesin YadA-like head" evidence="12">
    <location>
        <begin position="76"/>
        <end position="102"/>
    </location>
</feature>
<evidence type="ECO:0000256" key="5">
    <source>
        <dbReference type="ARBA" id="ARBA00022452"/>
    </source>
</evidence>
<dbReference type="Gene3D" id="3.30.1300.30">
    <property type="entry name" value="GSPII I/J protein-like"/>
    <property type="match status" value="1"/>
</dbReference>
<evidence type="ECO:0000256" key="10">
    <source>
        <dbReference type="ARBA" id="ARBA00023237"/>
    </source>
</evidence>
<dbReference type="SUPFAM" id="SSF54523">
    <property type="entry name" value="Pili subunits"/>
    <property type="match status" value="1"/>
</dbReference>
<dbReference type="Pfam" id="PF03895">
    <property type="entry name" value="YadA_anchor"/>
    <property type="match status" value="1"/>
</dbReference>
<keyword evidence="7" id="KW-0732">Signal</keyword>
<feature type="domain" description="Trimeric autotransporter adhesin YadA-like head" evidence="12">
    <location>
        <begin position="436"/>
        <end position="462"/>
    </location>
</feature>
<dbReference type="Gene3D" id="1.20.5.170">
    <property type="match status" value="1"/>
</dbReference>
<dbReference type="Pfam" id="PF05662">
    <property type="entry name" value="YadA_stalk"/>
    <property type="match status" value="5"/>
</dbReference>
<evidence type="ECO:0000259" key="11">
    <source>
        <dbReference type="Pfam" id="PF03895"/>
    </source>
</evidence>
<dbReference type="Gene3D" id="2.150.10.10">
    <property type="entry name" value="Serralysin-like metalloprotease, C-terminal"/>
    <property type="match status" value="4"/>
</dbReference>
<dbReference type="InterPro" id="IPR008640">
    <property type="entry name" value="Adhesin_Head_dom"/>
</dbReference>
<protein>
    <submittedName>
        <fullName evidence="14">Cell surface protein</fullName>
    </submittedName>
</protein>
<accession>A0A0X1SYM3</accession>
<dbReference type="GO" id="GO:0009279">
    <property type="term" value="C:cell outer membrane"/>
    <property type="evidence" value="ECO:0007669"/>
    <property type="project" value="UniProtKB-SubCell"/>
</dbReference>
<dbReference type="GO" id="GO:0015031">
    <property type="term" value="P:protein transport"/>
    <property type="evidence" value="ECO:0007669"/>
    <property type="project" value="UniProtKB-KW"/>
</dbReference>
<keyword evidence="9" id="KW-0472">Membrane</keyword>
<evidence type="ECO:0000256" key="2">
    <source>
        <dbReference type="ARBA" id="ARBA00004442"/>
    </source>
</evidence>
<proteinExistence type="inferred from homology"/>
<dbReference type="Pfam" id="PF05658">
    <property type="entry name" value="YadA_head"/>
    <property type="match status" value="7"/>
</dbReference>
<evidence type="ECO:0000259" key="13">
    <source>
        <dbReference type="Pfam" id="PF05662"/>
    </source>
</evidence>
<name>A0A0X1SYM3_PSEAA</name>
<dbReference type="InterPro" id="IPR008635">
    <property type="entry name" value="Coiled_stalk_dom"/>
</dbReference>
<feature type="domain" description="Trimeric autotransporter adhesin YadA-like stalk" evidence="13">
    <location>
        <begin position="338"/>
        <end position="377"/>
    </location>
</feature>
<sequence>MAGGVLSVGSSGNERQISNVAAGQVTGTSTDAVNGSQLFATNIAVEAVGTTLNNIVNNGAGIKYFHANSSLADSAASGLDSVAVGPQSLAGGAQSLAAGAGAAATTDGSVALGNRSSVQVVGGVALGQDSVSDRAIAPGTGQIPVGNGIIRYDTSDATLLGAVSVGKSGEYRQITNVADATDAHDAVTLRQLSGAIGSLSATGTRYFHTNSANPQDSLAVGQEAIAVGPATVVNGDNGIGIGNQATVAQAAPGGIAIGRNTQVQLASGIAIGSEAQAQGEQSLALGAGAMASHAMSIALGSSSITTVGAQDAYAAYGLTAPQTSVGELGVGTALGNRKVTGVAAGSAANDAVNVAQLTEVGDQVAQNTTNITNLGGRVTTIEGNINNITNGGGVKYFHANSTQADSVASGADSIAIGPNAQSSGASSVASGNASVASGTGSVAMGSGAIASADGSVALGQNASDNGRGAQAPYTGKYSNASNNNVVGTVSVGNAATGETRTISNVADGQEPTDAVNVRQLDGAVAQSKQYTDDSLRNVNNSISNIGSAITNVDNRVTQVEDNISKVQNGTDGMFQVNNTSAAAKPSATGVNAVAGGAGSVASGNNSAAVGTNAKATGENSVALGNGATASGKNSTALGANSVADRDNSVSVGATGNERQITNVAAATQGTDAVNLDQLNKSVSNITNNTNAYTDQRYFELKRDLKKQDDILSAGIAGAMAMASLPQPYSPGASMTSIAGASYRGQSALSFGVSRISDNGRWVSKLQATTNTRRDAGVGIGVGYQW</sequence>
<dbReference type="InterPro" id="IPR011049">
    <property type="entry name" value="Serralysin-like_metalloprot_C"/>
</dbReference>
<evidence type="ECO:0000256" key="1">
    <source>
        <dbReference type="ARBA" id="ARBA00004241"/>
    </source>
</evidence>
<feature type="domain" description="Trimeric autotransporter adhesin YadA-like stalk" evidence="13">
    <location>
        <begin position="16"/>
        <end position="59"/>
    </location>
</feature>
<dbReference type="STRING" id="46677.AWM79_06265"/>
<feature type="domain" description="Trimeric autotransporter adhesin YadA-like head" evidence="12">
    <location>
        <begin position="601"/>
        <end position="627"/>
    </location>
</feature>
<evidence type="ECO:0000259" key="12">
    <source>
        <dbReference type="Pfam" id="PF05658"/>
    </source>
</evidence>
<dbReference type="Gene3D" id="2.60.40.4050">
    <property type="match status" value="2"/>
</dbReference>
<comment type="similarity">
    <text evidence="3">Belongs to the autotransporter-2 (AT-2) (TC 1.B.40) family.</text>
</comment>
<evidence type="ECO:0000256" key="8">
    <source>
        <dbReference type="ARBA" id="ARBA00022927"/>
    </source>
</evidence>
<dbReference type="InterPro" id="IPR005594">
    <property type="entry name" value="YadA_C"/>
</dbReference>
<evidence type="ECO:0000256" key="9">
    <source>
        <dbReference type="ARBA" id="ARBA00023136"/>
    </source>
</evidence>
<feature type="domain" description="Trimeric autotransporter adhesin YadA-like head" evidence="12">
    <location>
        <begin position="629"/>
        <end position="653"/>
    </location>
</feature>
<feature type="domain" description="Trimeric autotransporter adhesin YadA-like head" evidence="12">
    <location>
        <begin position="268"/>
        <end position="289"/>
    </location>
</feature>
<feature type="domain" description="Trimeric autotransporter adhesin YadA-like C-terminal membrane anchor" evidence="11">
    <location>
        <begin position="725"/>
        <end position="785"/>
    </location>
</feature>
<evidence type="ECO:0000256" key="3">
    <source>
        <dbReference type="ARBA" id="ARBA00005848"/>
    </source>
</evidence>
<feature type="domain" description="Trimeric autotransporter adhesin YadA-like head" evidence="12">
    <location>
        <begin position="408"/>
        <end position="433"/>
    </location>
</feature>
<dbReference type="AlphaFoldDB" id="A0A0X1SYM3"/>
<evidence type="ECO:0000256" key="7">
    <source>
        <dbReference type="ARBA" id="ARBA00022729"/>
    </source>
</evidence>
<keyword evidence="5" id="KW-1134">Transmembrane beta strand</keyword>
<feature type="domain" description="Trimeric autotransporter adhesin YadA-like stalk" evidence="13">
    <location>
        <begin position="173"/>
        <end position="213"/>
    </location>
</feature>
<feature type="domain" description="Trimeric autotransporter adhesin YadA-like stalk" evidence="13">
    <location>
        <begin position="659"/>
        <end position="695"/>
    </location>
</feature>
<dbReference type="EMBL" id="CP014135">
    <property type="protein sequence ID" value="AMB84934.1"/>
    <property type="molecule type" value="Genomic_DNA"/>
</dbReference>
<comment type="subcellular location">
    <subcellularLocation>
        <location evidence="2">Cell outer membrane</location>
    </subcellularLocation>
    <subcellularLocation>
        <location evidence="1">Cell surface</location>
    </subcellularLocation>
</comment>
<feature type="domain" description="Trimeric autotransporter adhesin YadA-like stalk" evidence="13">
    <location>
        <begin position="502"/>
        <end position="541"/>
    </location>
</feature>
<keyword evidence="8" id="KW-0653">Protein transport</keyword>
<dbReference type="CDD" id="cd12820">
    <property type="entry name" value="LbR_YadA-like"/>
    <property type="match status" value="1"/>
</dbReference>
<dbReference type="KEGG" id="pagb:AWM79_06265"/>
<feature type="domain" description="Trimeric autotransporter adhesin YadA-like head" evidence="12">
    <location>
        <begin position="219"/>
        <end position="245"/>
    </location>
</feature>